<dbReference type="InterPro" id="IPR011989">
    <property type="entry name" value="ARM-like"/>
</dbReference>
<accession>A0ABQ5ZXK8</accession>
<evidence type="ECO:0008006" key="3">
    <source>
        <dbReference type="Google" id="ProtNLM"/>
    </source>
</evidence>
<dbReference type="SUPFAM" id="SSF48371">
    <property type="entry name" value="ARM repeat"/>
    <property type="match status" value="1"/>
</dbReference>
<dbReference type="Proteomes" id="UP001156682">
    <property type="component" value="Unassembled WGS sequence"/>
</dbReference>
<sequence length="140" mass="16088">MIDTQELQDLLVSKQHHEKRFALNMTARPETWHYIYNKHPELAFTLAQNPNLPEELANELASHPDTRVRLMIARYGQPGFNALKQLSEDKEAAIRLTIAKRQDLDEQLLSSLFEDKDTGVQLAAHLYQQVQEPLATAIGW</sequence>
<dbReference type="Gene3D" id="1.25.10.10">
    <property type="entry name" value="Leucine-rich Repeat Variant"/>
    <property type="match status" value="1"/>
</dbReference>
<dbReference type="InterPro" id="IPR016024">
    <property type="entry name" value="ARM-type_fold"/>
</dbReference>
<comment type="caution">
    <text evidence="1">The sequence shown here is derived from an EMBL/GenBank/DDBJ whole genome shotgun (WGS) entry which is preliminary data.</text>
</comment>
<organism evidence="1 2">
    <name type="scientific">Marinospirillum insulare</name>
    <dbReference type="NCBI Taxonomy" id="217169"/>
    <lineage>
        <taxon>Bacteria</taxon>
        <taxon>Pseudomonadati</taxon>
        <taxon>Pseudomonadota</taxon>
        <taxon>Gammaproteobacteria</taxon>
        <taxon>Oceanospirillales</taxon>
        <taxon>Oceanospirillaceae</taxon>
        <taxon>Marinospirillum</taxon>
    </lineage>
</organism>
<gene>
    <name evidence="1" type="ORF">GCM10007878_05020</name>
</gene>
<protein>
    <recommendedName>
        <fullName evidence="3">Leucine rich repeat variant</fullName>
    </recommendedName>
</protein>
<evidence type="ECO:0000313" key="1">
    <source>
        <dbReference type="EMBL" id="GLR63067.1"/>
    </source>
</evidence>
<dbReference type="EMBL" id="BSOR01000011">
    <property type="protein sequence ID" value="GLR63067.1"/>
    <property type="molecule type" value="Genomic_DNA"/>
</dbReference>
<proteinExistence type="predicted"/>
<keyword evidence="2" id="KW-1185">Reference proteome</keyword>
<name>A0ABQ5ZXK8_9GAMM</name>
<evidence type="ECO:0000313" key="2">
    <source>
        <dbReference type="Proteomes" id="UP001156682"/>
    </source>
</evidence>
<reference evidence="2" key="1">
    <citation type="journal article" date="2019" name="Int. J. Syst. Evol. Microbiol.">
        <title>The Global Catalogue of Microorganisms (GCM) 10K type strain sequencing project: providing services to taxonomists for standard genome sequencing and annotation.</title>
        <authorList>
            <consortium name="The Broad Institute Genomics Platform"/>
            <consortium name="The Broad Institute Genome Sequencing Center for Infectious Disease"/>
            <person name="Wu L."/>
            <person name="Ma J."/>
        </authorList>
    </citation>
    <scope>NUCLEOTIDE SEQUENCE [LARGE SCALE GENOMIC DNA]</scope>
    <source>
        <strain evidence="2">NBRC 100033</strain>
    </source>
</reference>
<dbReference type="RefSeq" id="WP_027850189.1">
    <property type="nucleotide sequence ID" value="NZ_BSOR01000011.1"/>
</dbReference>